<protein>
    <submittedName>
        <fullName evidence="1">Uncharacterized protein</fullName>
    </submittedName>
</protein>
<sequence length="156" mass="17051">MATVSLVGYQNTMVGGEVALKRKILRKSFRPNTVSVNGQTITSNNGPFRSSINLGDFLSRRYQSCGGCNQVNDVNSRIIRPKMGGGLRNDSCATETNGVTPLQVPLGSGNSKYVSDSSLFTRFKTLESINRNYNDTSFGGDKSNGSYTFIKAVRRY</sequence>
<dbReference type="EMBL" id="MN738933">
    <property type="protein sequence ID" value="QHT32262.1"/>
    <property type="molecule type" value="Genomic_DNA"/>
</dbReference>
<dbReference type="AlphaFoldDB" id="A0A6C0EU36"/>
<proteinExistence type="predicted"/>
<reference evidence="1" key="1">
    <citation type="journal article" date="2020" name="Nature">
        <title>Giant virus diversity and host interactions through global metagenomics.</title>
        <authorList>
            <person name="Schulz F."/>
            <person name="Roux S."/>
            <person name="Paez-Espino D."/>
            <person name="Jungbluth S."/>
            <person name="Walsh D.A."/>
            <person name="Denef V.J."/>
            <person name="McMahon K.D."/>
            <person name="Konstantinidis K.T."/>
            <person name="Eloe-Fadrosh E.A."/>
            <person name="Kyrpides N.C."/>
            <person name="Woyke T."/>
        </authorList>
    </citation>
    <scope>NUCLEOTIDE SEQUENCE</scope>
    <source>
        <strain evidence="1">GVMAG-M-3300009159-65</strain>
    </source>
</reference>
<accession>A0A6C0EU36</accession>
<organism evidence="1">
    <name type="scientific">viral metagenome</name>
    <dbReference type="NCBI Taxonomy" id="1070528"/>
    <lineage>
        <taxon>unclassified sequences</taxon>
        <taxon>metagenomes</taxon>
        <taxon>organismal metagenomes</taxon>
    </lineage>
</organism>
<name>A0A6C0EU36_9ZZZZ</name>
<evidence type="ECO:0000313" key="1">
    <source>
        <dbReference type="EMBL" id="QHT32262.1"/>
    </source>
</evidence>